<reference evidence="1" key="1">
    <citation type="submission" date="2020-02" db="EMBL/GenBank/DDBJ databases">
        <authorList>
            <person name="Meier V. D."/>
        </authorList>
    </citation>
    <scope>NUCLEOTIDE SEQUENCE</scope>
    <source>
        <strain evidence="1">AVDCRST_MAG03</strain>
    </source>
</reference>
<dbReference type="AlphaFoldDB" id="A0A6J4PR68"/>
<feature type="non-terminal residue" evidence="1">
    <location>
        <position position="37"/>
    </location>
</feature>
<feature type="non-terminal residue" evidence="1">
    <location>
        <position position="1"/>
    </location>
</feature>
<evidence type="ECO:0000313" key="1">
    <source>
        <dbReference type="EMBL" id="CAA9421815.1"/>
    </source>
</evidence>
<gene>
    <name evidence="1" type="ORF">AVDCRST_MAG03-2601</name>
</gene>
<sequence>CAAYSSRLRSWRSLSWSFVESPTSTLSWRPNPTNRRH</sequence>
<organism evidence="1">
    <name type="scientific">uncultured Rubrobacteraceae bacterium</name>
    <dbReference type="NCBI Taxonomy" id="349277"/>
    <lineage>
        <taxon>Bacteria</taxon>
        <taxon>Bacillati</taxon>
        <taxon>Actinomycetota</taxon>
        <taxon>Rubrobacteria</taxon>
        <taxon>Rubrobacterales</taxon>
        <taxon>Rubrobacteraceae</taxon>
        <taxon>environmental samples</taxon>
    </lineage>
</organism>
<protein>
    <submittedName>
        <fullName evidence="1">Uncharacterized protein</fullName>
    </submittedName>
</protein>
<name>A0A6J4PR68_9ACTN</name>
<dbReference type="EMBL" id="CADCUT010000157">
    <property type="protein sequence ID" value="CAA9421815.1"/>
    <property type="molecule type" value="Genomic_DNA"/>
</dbReference>
<proteinExistence type="predicted"/>
<accession>A0A6J4PR68</accession>